<evidence type="ECO:0000313" key="2">
    <source>
        <dbReference type="EMBL" id="KFO26966.1"/>
    </source>
</evidence>
<feature type="region of interest" description="Disordered" evidence="1">
    <location>
        <begin position="1"/>
        <end position="25"/>
    </location>
</feature>
<sequence>MEDVHLEGQKAGGGGQKSYTGAPCAPAGALGPRSPLVTQGRAERLHSRATYGYKGSALSPRRHHASSGPPAPTCVTSDSSRSLSAHHGPQLLLRCRWLLLLRWLLHLQRVQMHLLQEELLLLLPRGLCQMRPGLRLQRGF</sequence>
<organism evidence="2 3">
    <name type="scientific">Fukomys damarensis</name>
    <name type="common">Damaraland mole rat</name>
    <name type="synonym">Cryptomys damarensis</name>
    <dbReference type="NCBI Taxonomy" id="885580"/>
    <lineage>
        <taxon>Eukaryota</taxon>
        <taxon>Metazoa</taxon>
        <taxon>Chordata</taxon>
        <taxon>Craniata</taxon>
        <taxon>Vertebrata</taxon>
        <taxon>Euteleostomi</taxon>
        <taxon>Mammalia</taxon>
        <taxon>Eutheria</taxon>
        <taxon>Euarchontoglires</taxon>
        <taxon>Glires</taxon>
        <taxon>Rodentia</taxon>
        <taxon>Hystricomorpha</taxon>
        <taxon>Bathyergidae</taxon>
        <taxon>Fukomys</taxon>
    </lineage>
</organism>
<keyword evidence="3" id="KW-1185">Reference proteome</keyword>
<name>A0A091DVY1_FUKDA</name>
<reference evidence="2 3" key="1">
    <citation type="submission" date="2013-11" db="EMBL/GenBank/DDBJ databases">
        <title>The Damaraland mole rat (Fukomys damarensis) genome and evolution of African mole rats.</title>
        <authorList>
            <person name="Gladyshev V.N."/>
            <person name="Fang X."/>
        </authorList>
    </citation>
    <scope>NUCLEOTIDE SEQUENCE [LARGE SCALE GENOMIC DNA]</scope>
    <source>
        <tissue evidence="2">Liver</tissue>
    </source>
</reference>
<proteinExistence type="predicted"/>
<dbReference type="Proteomes" id="UP000028990">
    <property type="component" value="Unassembled WGS sequence"/>
</dbReference>
<dbReference type="AlphaFoldDB" id="A0A091DVY1"/>
<evidence type="ECO:0000313" key="3">
    <source>
        <dbReference type="Proteomes" id="UP000028990"/>
    </source>
</evidence>
<dbReference type="EMBL" id="KN123050">
    <property type="protein sequence ID" value="KFO26966.1"/>
    <property type="molecule type" value="Genomic_DNA"/>
</dbReference>
<feature type="region of interest" description="Disordered" evidence="1">
    <location>
        <begin position="53"/>
        <end position="81"/>
    </location>
</feature>
<evidence type="ECO:0000256" key="1">
    <source>
        <dbReference type="SAM" id="MobiDB-lite"/>
    </source>
</evidence>
<gene>
    <name evidence="2" type="ORF">H920_11649</name>
</gene>
<protein>
    <submittedName>
        <fullName evidence="2">Uncharacterized protein</fullName>
    </submittedName>
</protein>
<accession>A0A091DVY1</accession>